<dbReference type="AlphaFoldDB" id="C5L9N2"/>
<dbReference type="GeneID" id="9055699"/>
<sequence>FVGNSNLGKCFSVKNEAKTIQQVVLEGCVSEDGVTKYGQKFKKDFVSADGKYFSLRDGNWCLGANEKTGLAVSQCDGESSSQKWEYADFKGLVNQESGLCLDAGGGSKPQLYTCYTDGSNSNQIWEMSKAGFIRGGPDRTCLDFAPVSDAPLSAVQCSQAKNFRWVIYKPFEPLETRLYHEAEEKYPAVLASADVD</sequence>
<dbReference type="Pfam" id="PF00652">
    <property type="entry name" value="Ricin_B_lectin"/>
    <property type="match status" value="1"/>
</dbReference>
<evidence type="ECO:0000313" key="3">
    <source>
        <dbReference type="Proteomes" id="UP000007800"/>
    </source>
</evidence>
<evidence type="ECO:0000259" key="1">
    <source>
        <dbReference type="SMART" id="SM00458"/>
    </source>
</evidence>
<dbReference type="CDD" id="cd23385">
    <property type="entry name" value="beta-trefoil_Ricin_MRC-like"/>
    <property type="match status" value="1"/>
</dbReference>
<dbReference type="RefSeq" id="XP_002774745.1">
    <property type="nucleotide sequence ID" value="XM_002774699.1"/>
</dbReference>
<organism evidence="3">
    <name type="scientific">Perkinsus marinus (strain ATCC 50983 / TXsc)</name>
    <dbReference type="NCBI Taxonomy" id="423536"/>
    <lineage>
        <taxon>Eukaryota</taxon>
        <taxon>Sar</taxon>
        <taxon>Alveolata</taxon>
        <taxon>Perkinsozoa</taxon>
        <taxon>Perkinsea</taxon>
        <taxon>Perkinsida</taxon>
        <taxon>Perkinsidae</taxon>
        <taxon>Perkinsus</taxon>
    </lineage>
</organism>
<dbReference type="InParanoid" id="C5L9N2"/>
<dbReference type="InterPro" id="IPR000772">
    <property type="entry name" value="Ricin_B_lectin"/>
</dbReference>
<proteinExistence type="predicted"/>
<dbReference type="PROSITE" id="PS50231">
    <property type="entry name" value="RICIN_B_LECTIN"/>
    <property type="match status" value="1"/>
</dbReference>
<protein>
    <recommendedName>
        <fullName evidence="1">Ricin B lectin domain-containing protein</fullName>
    </recommendedName>
</protein>
<dbReference type="Proteomes" id="UP000007800">
    <property type="component" value="Unassembled WGS sequence"/>
</dbReference>
<feature type="domain" description="Ricin B lectin" evidence="1">
    <location>
        <begin position="1"/>
        <end position="128"/>
    </location>
</feature>
<gene>
    <name evidence="2" type="ORF">Pmar_PMAR025297</name>
</gene>
<keyword evidence="3" id="KW-1185">Reference proteome</keyword>
<dbReference type="SMART" id="SM00458">
    <property type="entry name" value="RICIN"/>
    <property type="match status" value="1"/>
</dbReference>
<dbReference type="EMBL" id="GG680568">
    <property type="protein sequence ID" value="EER06561.1"/>
    <property type="molecule type" value="Genomic_DNA"/>
</dbReference>
<reference evidence="2 3" key="1">
    <citation type="submission" date="2008-07" db="EMBL/GenBank/DDBJ databases">
        <authorList>
            <person name="El-Sayed N."/>
            <person name="Caler E."/>
            <person name="Inman J."/>
            <person name="Amedeo P."/>
            <person name="Hass B."/>
            <person name="Wortman J."/>
        </authorList>
    </citation>
    <scope>NUCLEOTIDE SEQUENCE [LARGE SCALE GENOMIC DNA]</scope>
    <source>
        <strain evidence="3">ATCC 50983 / TXsc</strain>
    </source>
</reference>
<feature type="non-terminal residue" evidence="2">
    <location>
        <position position="1"/>
    </location>
</feature>
<evidence type="ECO:0000313" key="2">
    <source>
        <dbReference type="EMBL" id="EER06561.1"/>
    </source>
</evidence>
<dbReference type="Gene3D" id="2.80.10.50">
    <property type="match status" value="2"/>
</dbReference>
<dbReference type="SUPFAM" id="SSF50370">
    <property type="entry name" value="Ricin B-like lectins"/>
    <property type="match status" value="1"/>
</dbReference>
<name>C5L9N2_PERM5</name>
<accession>C5L9N2</accession>
<dbReference type="InterPro" id="IPR035992">
    <property type="entry name" value="Ricin_B-like_lectins"/>
</dbReference>
<dbReference type="OMA" id="CLGANEK"/>